<dbReference type="PANTHER" id="PTHR46083:SF5">
    <property type="entry name" value="STARCH SYNTHASE 3, CHLOROPLASTIC_AMYLOPLASTIC"/>
    <property type="match status" value="1"/>
</dbReference>
<comment type="pathway">
    <text evidence="4">Glycan biosynthesis; starch biosynthesis.</text>
</comment>
<dbReference type="InterPro" id="IPR013783">
    <property type="entry name" value="Ig-like_fold"/>
</dbReference>
<keyword evidence="10" id="KW-0808">Transferase</keyword>
<dbReference type="GO" id="GO:0010021">
    <property type="term" value="P:amylopectin biosynthetic process"/>
    <property type="evidence" value="ECO:0007669"/>
    <property type="project" value="UniProtKB-ARBA"/>
</dbReference>
<comment type="similarity">
    <text evidence="5">Belongs to the glycosyltransferase 1 family. Bacterial/plant glycogen synthase subfamily.</text>
</comment>
<feature type="coiled-coil region" evidence="14">
    <location>
        <begin position="971"/>
        <end position="1029"/>
    </location>
</feature>
<dbReference type="Gramene" id="LPERR08G05100.1">
    <property type="protein sequence ID" value="LPERR08G05100.1"/>
    <property type="gene ID" value="LPERR08G05100"/>
</dbReference>
<dbReference type="GO" id="GO:0019252">
    <property type="term" value="P:starch biosynthetic process"/>
    <property type="evidence" value="ECO:0007669"/>
    <property type="project" value="UniProtKB-UniPathway"/>
</dbReference>
<dbReference type="Proteomes" id="UP000032180">
    <property type="component" value="Chromosome 8"/>
</dbReference>
<feature type="region of interest" description="Disordered" evidence="15">
    <location>
        <begin position="22"/>
        <end position="58"/>
    </location>
</feature>
<evidence type="ECO:0000256" key="6">
    <source>
        <dbReference type="ARBA" id="ARBA00012588"/>
    </source>
</evidence>
<evidence type="ECO:0000256" key="7">
    <source>
        <dbReference type="ARBA" id="ARBA00022528"/>
    </source>
</evidence>
<evidence type="ECO:0000256" key="14">
    <source>
        <dbReference type="SAM" id="Coils"/>
    </source>
</evidence>
<evidence type="ECO:0000256" key="4">
    <source>
        <dbReference type="ARBA" id="ARBA00004727"/>
    </source>
</evidence>
<evidence type="ECO:0000256" key="5">
    <source>
        <dbReference type="ARBA" id="ARBA00010281"/>
    </source>
</evidence>
<evidence type="ECO:0000256" key="1">
    <source>
        <dbReference type="ARBA" id="ARBA00001478"/>
    </source>
</evidence>
<dbReference type="Pfam" id="PF08323">
    <property type="entry name" value="Glyco_transf_5"/>
    <property type="match status" value="1"/>
</dbReference>
<reference evidence="17" key="3">
    <citation type="submission" date="2015-04" db="UniProtKB">
        <authorList>
            <consortium name="EnsemblPlants"/>
        </authorList>
    </citation>
    <scope>IDENTIFICATION</scope>
</reference>
<feature type="domain" description="Carbohydrate binding module family 25" evidence="16">
    <location>
        <begin position="873"/>
        <end position="958"/>
    </location>
</feature>
<feature type="domain" description="Carbohydrate binding module family 25" evidence="16">
    <location>
        <begin position="1048"/>
        <end position="1139"/>
    </location>
</feature>
<dbReference type="Gene3D" id="2.60.40.10">
    <property type="entry name" value="Immunoglobulins"/>
    <property type="match status" value="2"/>
</dbReference>
<comment type="catalytic activity">
    <reaction evidence="1">
        <text>[(1-&gt;4)-alpha-D-glucosyl](n) + ADP-alpha-D-glucose = [(1-&gt;4)-alpha-D-glucosyl](n+1) + ADP + H(+)</text>
        <dbReference type="Rhea" id="RHEA:18189"/>
        <dbReference type="Rhea" id="RHEA-COMP:9584"/>
        <dbReference type="Rhea" id="RHEA-COMP:9587"/>
        <dbReference type="ChEBI" id="CHEBI:15378"/>
        <dbReference type="ChEBI" id="CHEBI:15444"/>
        <dbReference type="ChEBI" id="CHEBI:57498"/>
        <dbReference type="ChEBI" id="CHEBI:456216"/>
        <dbReference type="EC" id="2.4.1.21"/>
    </reaction>
</comment>
<keyword evidence="9" id="KW-0328">Glycosyltransferase</keyword>
<dbReference type="STRING" id="77586.A0A0D9X573"/>
<comment type="subcellular location">
    <subcellularLocation>
        <location evidence="3">Plastid</location>
        <location evidence="3">Amyloplast</location>
    </subcellularLocation>
    <subcellularLocation>
        <location evidence="2">Plastid</location>
        <location evidence="2">Chloroplast</location>
    </subcellularLocation>
</comment>
<dbReference type="GO" id="GO:0009507">
    <property type="term" value="C:chloroplast"/>
    <property type="evidence" value="ECO:0007669"/>
    <property type="project" value="UniProtKB-SubCell"/>
</dbReference>
<dbReference type="PANTHER" id="PTHR46083">
    <property type="match status" value="1"/>
</dbReference>
<dbReference type="UniPathway" id="UPA00152"/>
<evidence type="ECO:0000256" key="11">
    <source>
        <dbReference type="ARBA" id="ARBA00022922"/>
    </source>
</evidence>
<keyword evidence="12" id="KW-0809">Transit peptide</keyword>
<keyword evidence="13" id="KW-0035">Amyloplast</keyword>
<accession>A0A0D9X573</accession>
<evidence type="ECO:0000256" key="15">
    <source>
        <dbReference type="SAM" id="MobiDB-lite"/>
    </source>
</evidence>
<proteinExistence type="inferred from homology"/>
<feature type="compositionally biased region" description="Polar residues" evidence="15">
    <location>
        <begin position="49"/>
        <end position="58"/>
    </location>
</feature>
<evidence type="ECO:0000256" key="12">
    <source>
        <dbReference type="ARBA" id="ARBA00022946"/>
    </source>
</evidence>
<keyword evidence="7" id="KW-0150">Chloroplast</keyword>
<protein>
    <recommendedName>
        <fullName evidence="6">starch synthase</fullName>
        <ecNumber evidence="6">2.4.1.21</ecNumber>
    </recommendedName>
</protein>
<dbReference type="FunFam" id="2.60.40.10:FF:001903">
    <property type="entry name" value="Starch synthase 3, chloroplastic/amyloplastic"/>
    <property type="match status" value="1"/>
</dbReference>
<dbReference type="EC" id="2.4.1.21" evidence="6"/>
<dbReference type="Pfam" id="PF16760">
    <property type="entry name" value="CBM53"/>
    <property type="match status" value="3"/>
</dbReference>
<evidence type="ECO:0000256" key="8">
    <source>
        <dbReference type="ARBA" id="ARBA00022640"/>
    </source>
</evidence>
<evidence type="ECO:0000256" key="2">
    <source>
        <dbReference type="ARBA" id="ARBA00004229"/>
    </source>
</evidence>
<dbReference type="FunFam" id="3.40.50.2000:FF:000165">
    <property type="entry name" value="Starch synthase, chloroplastic/amyloplastic"/>
    <property type="match status" value="1"/>
</dbReference>
<evidence type="ECO:0000313" key="18">
    <source>
        <dbReference type="Proteomes" id="UP000032180"/>
    </source>
</evidence>
<keyword evidence="11" id="KW-0750">Starch biosynthesis</keyword>
<dbReference type="eggNOG" id="ENOG502QQTU">
    <property type="taxonomic scope" value="Eukaryota"/>
</dbReference>
<dbReference type="Pfam" id="PF00534">
    <property type="entry name" value="Glycos_transf_1"/>
    <property type="match status" value="1"/>
</dbReference>
<sequence>MEMALRPQSLLCPQRRPTLIIRPVSSASGRGLTQHPRDRPNRKSKRSISLHTEVTSPSGYAPRITAELSIQEREHINSDEETFDTYNRLLQTEATQWKELDTTETDLSGYVSSSSMIKVDAAGESKLDTLEDDLPTNLLNNATIGKVDVVGEAGAKEYEFEVDLSTLRNVAIRKMDAVEETETGNDLFEVDLSLLHSTAVGKVDVVDGTKAKEDLLEMDSLALHYVAMGKLDAVDATGAEGDIFEVDLSAVASNNSLEETVNVMDKAKAIEDTLQVDFLGNATSSSTYGEVAAIDDVWRNEVKLEVDTLGNTSSTAKYGSVDGVYESWFDEVTFKVDLSENVSNNTTYGRTDVMDESSADDDTFEVDFLRNASSSSEYGKVDVVDEAHTDSFTSEVVLPEDDSNNTMHGKIHVVSEAWDDEAIFEADLFGNVYNEIYGKVNVFNEAQADDATSEVDLLGNAQTSEATFEVDLFGKALSSAINKEVVVMSEPQDSEVNIGLSRNASRTEIEKEANVFDEARVEDETFDMHLLGKVITTDYADEDVVEEGTKHHKYPILSSKSIESKTTDETPISLKPKLVSVVKVQEQDKPILSVYQQEGSVFNLHAKNQPMVDFHEHEQMVTTFDEHKESVAKLSKEGQRIASLPQPSLSIDDFQRKNQPTTEFPFQLQSIVSSPAKDQSIVGFYGQNQSIISSHKQEKSIMGVPKKIQSIVGSTKHDHSIVSFHEQERSIVSVPEKKQAIVGFRKQDLSIVAVSEQNLSIVSISRENQSKQVHIVQRHGPLHLKEVEPKAEEDNLPHMLFKEELLQVEDESRVIAYENQHKADVISLSPDIQESPQDNIDPEELRRMIQELADQNCSMGNKLFIFPESVKANSTIDLYLNRSLSALANEPDVHIKGGFNSWRWKPFTERLHKSELGGDWWSCKLQIPKEAYRLDFVFFNGRLVYDNNDNNDFVLQVESKMDEDSFEKFLIEEKKRELERLASEEAERKRLAEEQQRMGEEMVAEQAARAQAKKEVELKKNKLQNMLSSARTYVDNLWHIEPSTYGQGDTVRLYYNRSSRPLMHSGEIWMHGGCNSWTDGLSIVERLVECDDEDGDWWYANVNIPEKAFVLDWVFADGPPGNARNYDNNGRQDFHAILPNVMTTEEFWVEEEQCIYRRLLQEWRERVEAVKRKAEKRAKLKSEMKEKSMRMFLLSQKHIVYTEPLELRAGTTVDVLYNPSKTVLNGKPEVWFRWSFNRWMHGVSPPKKMVKAEDGCHLKATVSVPLDAYMMDFVFSELEEGGIYDNRNGTDYHIPVYGSNAKEPPIHIVHIAVEMAPIAKVGGLADVVTSLSRAIQELGHNVEVILPKYNFMNQSNVKNLHVRQSFSWGGTEIKVWHGLVEDLSVYFLEPQNGMFGVGSVYGGNDAGRFGFFCRSALEFLLQSGSSPYIIHCHDWSSAPVAWLYKEHYANSRLASARIVFTIHNLEFGAHHIGKAMTYCDKATTVSHTYSKEVAGHGAIAPHRGKFYGILNGIDPDIWDPYTDNFIPVHYTSENVVEGKSAAKRALQQRLGLQQTDVPIVGIITRLTAQKGIHLIKHAIHRTLERNGQVVLLGSAPDPRIQGDFCRLADSLHGENHGRVKLCLTYDEPLSHMIYAGSDFILVPSIFEPCGLTQLVAMRYGSIPIVRKTGGLYDTVFDVDHDKDRARVQGLEPNGFSFDGADSNEQSLLGLKPVIGSTPSAKG</sequence>
<dbReference type="InterPro" id="IPR001296">
    <property type="entry name" value="Glyco_trans_1"/>
</dbReference>
<evidence type="ECO:0000256" key="10">
    <source>
        <dbReference type="ARBA" id="ARBA00022679"/>
    </source>
</evidence>
<evidence type="ECO:0000256" key="3">
    <source>
        <dbReference type="ARBA" id="ARBA00004602"/>
    </source>
</evidence>
<reference evidence="18" key="2">
    <citation type="submission" date="2013-12" db="EMBL/GenBank/DDBJ databases">
        <authorList>
            <person name="Yu Y."/>
            <person name="Lee S."/>
            <person name="de Baynast K."/>
            <person name="Wissotski M."/>
            <person name="Liu L."/>
            <person name="Talag J."/>
            <person name="Goicoechea J."/>
            <person name="Angelova A."/>
            <person name="Jetty R."/>
            <person name="Kudrna D."/>
            <person name="Golser W."/>
            <person name="Rivera L."/>
            <person name="Zhang J."/>
            <person name="Wing R."/>
        </authorList>
    </citation>
    <scope>NUCLEOTIDE SEQUENCE</scope>
</reference>
<dbReference type="SMART" id="SM01066">
    <property type="entry name" value="CBM_25"/>
    <property type="match status" value="3"/>
</dbReference>
<name>A0A0D9X573_9ORYZ</name>
<evidence type="ECO:0000256" key="9">
    <source>
        <dbReference type="ARBA" id="ARBA00022676"/>
    </source>
</evidence>
<dbReference type="EnsemblPlants" id="LPERR08G05100.1">
    <property type="protein sequence ID" value="LPERR08G05100.1"/>
    <property type="gene ID" value="LPERR08G05100"/>
</dbReference>
<dbReference type="GO" id="GO:0009501">
    <property type="term" value="C:amyloplast"/>
    <property type="evidence" value="ECO:0007669"/>
    <property type="project" value="UniProtKB-SubCell"/>
</dbReference>
<evidence type="ECO:0000259" key="16">
    <source>
        <dbReference type="SMART" id="SM01066"/>
    </source>
</evidence>
<dbReference type="InterPro" id="IPR013534">
    <property type="entry name" value="Starch_synth_cat_dom"/>
</dbReference>
<evidence type="ECO:0000256" key="13">
    <source>
        <dbReference type="ARBA" id="ARBA00023234"/>
    </source>
</evidence>
<dbReference type="GO" id="GO:0009011">
    <property type="term" value="F:alpha-1,4-glucan glucosyltransferase (ADP-glucose donor) activity"/>
    <property type="evidence" value="ECO:0007669"/>
    <property type="project" value="UniProtKB-EC"/>
</dbReference>
<dbReference type="CDD" id="cd03791">
    <property type="entry name" value="GT5_Glycogen_synthase_DULL1-like"/>
    <property type="match status" value="1"/>
</dbReference>
<dbReference type="SUPFAM" id="SSF53756">
    <property type="entry name" value="UDP-Glycosyltransferase/glycogen phosphorylase"/>
    <property type="match status" value="1"/>
</dbReference>
<reference evidence="17 18" key="1">
    <citation type="submission" date="2012-08" db="EMBL/GenBank/DDBJ databases">
        <title>Oryza genome evolution.</title>
        <authorList>
            <person name="Wing R.A."/>
        </authorList>
    </citation>
    <scope>NUCLEOTIDE SEQUENCE</scope>
</reference>
<dbReference type="InterPro" id="IPR005085">
    <property type="entry name" value="CBM25"/>
</dbReference>
<keyword evidence="14" id="KW-0175">Coiled coil</keyword>
<dbReference type="HOGENOM" id="CLU_002856_1_0_1"/>
<evidence type="ECO:0000313" key="17">
    <source>
        <dbReference type="EnsemblPlants" id="LPERR08G05100.1"/>
    </source>
</evidence>
<dbReference type="Gene3D" id="3.40.50.2000">
    <property type="entry name" value="Glycogen Phosphorylase B"/>
    <property type="match status" value="2"/>
</dbReference>
<organism evidence="17 18">
    <name type="scientific">Leersia perrieri</name>
    <dbReference type="NCBI Taxonomy" id="77586"/>
    <lineage>
        <taxon>Eukaryota</taxon>
        <taxon>Viridiplantae</taxon>
        <taxon>Streptophyta</taxon>
        <taxon>Embryophyta</taxon>
        <taxon>Tracheophyta</taxon>
        <taxon>Spermatophyta</taxon>
        <taxon>Magnoliopsida</taxon>
        <taxon>Liliopsida</taxon>
        <taxon>Poales</taxon>
        <taxon>Poaceae</taxon>
        <taxon>BOP clade</taxon>
        <taxon>Oryzoideae</taxon>
        <taxon>Oryzeae</taxon>
        <taxon>Oryzinae</taxon>
        <taxon>Leersia</taxon>
    </lineage>
</organism>
<keyword evidence="8" id="KW-0934">Plastid</keyword>
<dbReference type="GO" id="GO:2001070">
    <property type="term" value="F:starch binding"/>
    <property type="evidence" value="ECO:0007669"/>
    <property type="project" value="InterPro"/>
</dbReference>
<keyword evidence="18" id="KW-1185">Reference proteome</keyword>
<feature type="domain" description="Carbohydrate binding module family 25" evidence="16">
    <location>
        <begin position="1210"/>
        <end position="1297"/>
    </location>
</feature>